<dbReference type="EMBL" id="BMHT01000010">
    <property type="protein sequence ID" value="GGF26499.1"/>
    <property type="molecule type" value="Genomic_DNA"/>
</dbReference>
<organism evidence="1 2">
    <name type="scientific">Hymenobacter cavernae</name>
    <dbReference type="NCBI Taxonomy" id="2044852"/>
    <lineage>
        <taxon>Bacteria</taxon>
        <taxon>Pseudomonadati</taxon>
        <taxon>Bacteroidota</taxon>
        <taxon>Cytophagia</taxon>
        <taxon>Cytophagales</taxon>
        <taxon>Hymenobacteraceae</taxon>
        <taxon>Hymenobacter</taxon>
    </lineage>
</organism>
<evidence type="ECO:0000313" key="2">
    <source>
        <dbReference type="Proteomes" id="UP000632273"/>
    </source>
</evidence>
<comment type="caution">
    <text evidence="1">The sequence shown here is derived from an EMBL/GenBank/DDBJ whole genome shotgun (WGS) entry which is preliminary data.</text>
</comment>
<accession>A0ABQ1UT75</accession>
<protein>
    <submittedName>
        <fullName evidence="1">Uncharacterized protein</fullName>
    </submittedName>
</protein>
<reference evidence="2" key="1">
    <citation type="journal article" date="2019" name="Int. J. Syst. Evol. Microbiol.">
        <title>The Global Catalogue of Microorganisms (GCM) 10K type strain sequencing project: providing services to taxonomists for standard genome sequencing and annotation.</title>
        <authorList>
            <consortium name="The Broad Institute Genomics Platform"/>
            <consortium name="The Broad Institute Genome Sequencing Center for Infectious Disease"/>
            <person name="Wu L."/>
            <person name="Ma J."/>
        </authorList>
    </citation>
    <scope>NUCLEOTIDE SEQUENCE [LARGE SCALE GENOMIC DNA]</scope>
    <source>
        <strain evidence="2">CGMCC 1.15197</strain>
    </source>
</reference>
<evidence type="ECO:0000313" key="1">
    <source>
        <dbReference type="EMBL" id="GGF26499.1"/>
    </source>
</evidence>
<gene>
    <name evidence="1" type="ORF">GCM10011383_42510</name>
</gene>
<proteinExistence type="predicted"/>
<name>A0ABQ1UT75_9BACT</name>
<dbReference type="Proteomes" id="UP000632273">
    <property type="component" value="Unassembled WGS sequence"/>
</dbReference>
<keyword evidence="2" id="KW-1185">Reference proteome</keyword>
<sequence>MAPDHLLTYRSHGYRVEVLHRIGRCQLTCARHAFAEDVYIATWGSYKVTATSAAKALHHLRDWVRVERLYGQFWPWDDSRRNNHSSQEEGG</sequence>